<dbReference type="Pfam" id="PF09187">
    <property type="entry name" value="RdDM_RDM1"/>
    <property type="match status" value="1"/>
</dbReference>
<dbReference type="Gene3D" id="1.20.120.690">
    <property type="entry name" value="RDM1 protein domain"/>
    <property type="match status" value="1"/>
</dbReference>
<dbReference type="InterPro" id="IPR036319">
    <property type="entry name" value="RDM1_sf"/>
</dbReference>
<dbReference type="Gramene" id="Zm00001eb197880_T001">
    <property type="protein sequence ID" value="Zm00001eb197880_P001"/>
    <property type="gene ID" value="Zm00001eb197880"/>
</dbReference>
<name>A0A804NZF5_MAIZE</name>
<dbReference type="GO" id="GO:0080188">
    <property type="term" value="P:gene silencing by siRNA-directed DNA methylation"/>
    <property type="evidence" value="ECO:0007669"/>
    <property type="project" value="InterPro"/>
</dbReference>
<organism evidence="2 3">
    <name type="scientific">Zea mays</name>
    <name type="common">Maize</name>
    <dbReference type="NCBI Taxonomy" id="4577"/>
    <lineage>
        <taxon>Eukaryota</taxon>
        <taxon>Viridiplantae</taxon>
        <taxon>Streptophyta</taxon>
        <taxon>Embryophyta</taxon>
        <taxon>Tracheophyta</taxon>
        <taxon>Spermatophyta</taxon>
        <taxon>Magnoliopsida</taxon>
        <taxon>Liliopsida</taxon>
        <taxon>Poales</taxon>
        <taxon>Poaceae</taxon>
        <taxon>PACMAD clade</taxon>
        <taxon>Panicoideae</taxon>
        <taxon>Andropogonodae</taxon>
        <taxon>Andropogoneae</taxon>
        <taxon>Tripsacinae</taxon>
        <taxon>Zea</taxon>
    </lineage>
</organism>
<reference evidence="3" key="1">
    <citation type="journal article" date="2009" name="Science">
        <title>The B73 maize genome: complexity, diversity, and dynamics.</title>
        <authorList>
            <person name="Schnable P.S."/>
            <person name="Ware D."/>
            <person name="Fulton R.S."/>
            <person name="Stein J.C."/>
            <person name="Wei F."/>
            <person name="Pasternak S."/>
            <person name="Liang C."/>
            <person name="Zhang J."/>
            <person name="Fulton L."/>
            <person name="Graves T.A."/>
            <person name="Minx P."/>
            <person name="Reily A.D."/>
            <person name="Courtney L."/>
            <person name="Kruchowski S.S."/>
            <person name="Tomlinson C."/>
            <person name="Strong C."/>
            <person name="Delehaunty K."/>
            <person name="Fronick C."/>
            <person name="Courtney B."/>
            <person name="Rock S.M."/>
            <person name="Belter E."/>
            <person name="Du F."/>
            <person name="Kim K."/>
            <person name="Abbott R.M."/>
            <person name="Cotton M."/>
            <person name="Levy A."/>
            <person name="Marchetto P."/>
            <person name="Ochoa K."/>
            <person name="Jackson S.M."/>
            <person name="Gillam B."/>
            <person name="Chen W."/>
            <person name="Yan L."/>
            <person name="Higginbotham J."/>
            <person name="Cardenas M."/>
            <person name="Waligorski J."/>
            <person name="Applebaum E."/>
            <person name="Phelps L."/>
            <person name="Falcone J."/>
            <person name="Kanchi K."/>
            <person name="Thane T."/>
            <person name="Scimone A."/>
            <person name="Thane N."/>
            <person name="Henke J."/>
            <person name="Wang T."/>
            <person name="Ruppert J."/>
            <person name="Shah N."/>
            <person name="Rotter K."/>
            <person name="Hodges J."/>
            <person name="Ingenthron E."/>
            <person name="Cordes M."/>
            <person name="Kohlberg S."/>
            <person name="Sgro J."/>
            <person name="Delgado B."/>
            <person name="Mead K."/>
            <person name="Chinwalla A."/>
            <person name="Leonard S."/>
            <person name="Crouse K."/>
            <person name="Collura K."/>
            <person name="Kudrna D."/>
            <person name="Currie J."/>
            <person name="He R."/>
            <person name="Angelova A."/>
            <person name="Rajasekar S."/>
            <person name="Mueller T."/>
            <person name="Lomeli R."/>
            <person name="Scara G."/>
            <person name="Ko A."/>
            <person name="Delaney K."/>
            <person name="Wissotski M."/>
            <person name="Lopez G."/>
            <person name="Campos D."/>
            <person name="Braidotti M."/>
            <person name="Ashley E."/>
            <person name="Golser W."/>
            <person name="Kim H."/>
            <person name="Lee S."/>
            <person name="Lin J."/>
            <person name="Dujmic Z."/>
            <person name="Kim W."/>
            <person name="Talag J."/>
            <person name="Zuccolo A."/>
            <person name="Fan C."/>
            <person name="Sebastian A."/>
            <person name="Kramer M."/>
            <person name="Spiegel L."/>
            <person name="Nascimento L."/>
            <person name="Zutavern T."/>
            <person name="Miller B."/>
            <person name="Ambroise C."/>
            <person name="Muller S."/>
            <person name="Spooner W."/>
            <person name="Narechania A."/>
            <person name="Ren L."/>
            <person name="Wei S."/>
            <person name="Kumari S."/>
            <person name="Faga B."/>
            <person name="Levy M.J."/>
            <person name="McMahan L."/>
            <person name="Van Buren P."/>
            <person name="Vaughn M.W."/>
            <person name="Ying K."/>
            <person name="Yeh C.-T."/>
            <person name="Emrich S.J."/>
            <person name="Jia Y."/>
            <person name="Kalyanaraman A."/>
            <person name="Hsia A.-P."/>
            <person name="Barbazuk W.B."/>
            <person name="Baucom R.S."/>
            <person name="Brutnell T.P."/>
            <person name="Carpita N.C."/>
            <person name="Chaparro C."/>
            <person name="Chia J.-M."/>
            <person name="Deragon J.-M."/>
            <person name="Estill J.C."/>
            <person name="Fu Y."/>
            <person name="Jeddeloh J.A."/>
            <person name="Han Y."/>
            <person name="Lee H."/>
            <person name="Li P."/>
            <person name="Lisch D.R."/>
            <person name="Liu S."/>
            <person name="Liu Z."/>
            <person name="Nagel D.H."/>
            <person name="McCann M.C."/>
            <person name="SanMiguel P."/>
            <person name="Myers A.M."/>
            <person name="Nettleton D."/>
            <person name="Nguyen J."/>
            <person name="Penning B.W."/>
            <person name="Ponnala L."/>
            <person name="Schneider K.L."/>
            <person name="Schwartz D.C."/>
            <person name="Sharma A."/>
            <person name="Soderlund C."/>
            <person name="Springer N.M."/>
            <person name="Sun Q."/>
            <person name="Wang H."/>
            <person name="Waterman M."/>
            <person name="Westerman R."/>
            <person name="Wolfgruber T.K."/>
            <person name="Yang L."/>
            <person name="Yu Y."/>
            <person name="Zhang L."/>
            <person name="Zhou S."/>
            <person name="Zhu Q."/>
            <person name="Bennetzen J.L."/>
            <person name="Dawe R.K."/>
            <person name="Jiang J."/>
            <person name="Jiang N."/>
            <person name="Presting G.G."/>
            <person name="Wessler S.R."/>
            <person name="Aluru S."/>
            <person name="Martienssen R.A."/>
            <person name="Clifton S.W."/>
            <person name="McCombie W.R."/>
            <person name="Wing R.A."/>
            <person name="Wilson R.K."/>
        </authorList>
    </citation>
    <scope>NUCLEOTIDE SEQUENCE [LARGE SCALE GENOMIC DNA]</scope>
    <source>
        <strain evidence="3">cv. B73</strain>
    </source>
</reference>
<dbReference type="GO" id="GO:0005634">
    <property type="term" value="C:nucleus"/>
    <property type="evidence" value="ECO:0007669"/>
    <property type="project" value="InterPro"/>
</dbReference>
<feature type="compositionally biased region" description="Polar residues" evidence="1">
    <location>
        <begin position="106"/>
        <end position="123"/>
    </location>
</feature>
<proteinExistence type="predicted"/>
<feature type="region of interest" description="Disordered" evidence="1">
    <location>
        <begin position="53"/>
        <end position="128"/>
    </location>
</feature>
<evidence type="ECO:0000313" key="3">
    <source>
        <dbReference type="Proteomes" id="UP000007305"/>
    </source>
</evidence>
<evidence type="ECO:0000256" key="1">
    <source>
        <dbReference type="SAM" id="MobiDB-lite"/>
    </source>
</evidence>
<evidence type="ECO:0000313" key="2">
    <source>
        <dbReference type="EnsemblPlants" id="Zm00001eb197880_P001"/>
    </source>
</evidence>
<sequence length="243" mass="26993">MARSAKRSRTTEVINLSKFVFRPEQLIVTEIVVPPVSIWPSVVVVPPELAHAMHGRSGRKARPKSALPPPRLSIPPSSNPPIPAPFNRPISPNRHRSTDTEKAEALQTTDMTSKVMPHNSTTLEEMDPKQENNKLVKDVDEKLLYETFSVFGVIVTNPKDSLDRSSSTSPFTNVLLKTSTFLRGHLGPKSEEPSHYLTNVLLKCGTNKGLRLGSDVEHRHLDAIIHPSRVETLIWGPLKRSIG</sequence>
<keyword evidence="3" id="KW-1185">Reference proteome</keyword>
<protein>
    <submittedName>
        <fullName evidence="2">Uncharacterized protein</fullName>
    </submittedName>
</protein>
<dbReference type="AlphaFoldDB" id="A0A804NZF5"/>
<feature type="compositionally biased region" description="Basic residues" evidence="1">
    <location>
        <begin position="53"/>
        <end position="63"/>
    </location>
</feature>
<dbReference type="InterPro" id="IPR015270">
    <property type="entry name" value="RDM1_plant"/>
</dbReference>
<accession>A0A804NZF5</accession>
<dbReference type="InParanoid" id="A0A804NZF5"/>
<feature type="compositionally biased region" description="Pro residues" evidence="1">
    <location>
        <begin position="66"/>
        <end position="86"/>
    </location>
</feature>
<reference evidence="2" key="2">
    <citation type="submission" date="2019-07" db="EMBL/GenBank/DDBJ databases">
        <authorList>
            <person name="Seetharam A."/>
            <person name="Woodhouse M."/>
            <person name="Cannon E."/>
        </authorList>
    </citation>
    <scope>NUCLEOTIDE SEQUENCE [LARGE SCALE GENOMIC DNA]</scope>
    <source>
        <strain evidence="2">cv. B73</strain>
    </source>
</reference>
<dbReference type="Proteomes" id="UP000007305">
    <property type="component" value="Chromosome 4"/>
</dbReference>
<dbReference type="SUPFAM" id="SSF109920">
    <property type="entry name" value="Hypothetical protein At3g22680"/>
    <property type="match status" value="1"/>
</dbReference>
<reference evidence="2" key="3">
    <citation type="submission" date="2021-05" db="UniProtKB">
        <authorList>
            <consortium name="EnsemblPlants"/>
        </authorList>
    </citation>
    <scope>IDENTIFICATION</scope>
    <source>
        <strain evidence="2">cv. B73</strain>
    </source>
</reference>
<dbReference type="EnsemblPlants" id="Zm00001eb197880_T001">
    <property type="protein sequence ID" value="Zm00001eb197880_P001"/>
    <property type="gene ID" value="Zm00001eb197880"/>
</dbReference>